<evidence type="ECO:0000256" key="2">
    <source>
        <dbReference type="ARBA" id="ARBA00022475"/>
    </source>
</evidence>
<gene>
    <name evidence="7" type="ORF">M6D93_04225</name>
</gene>
<keyword evidence="4 6" id="KW-1133">Transmembrane helix</keyword>
<dbReference type="Proteomes" id="UP001056336">
    <property type="component" value="Chromosome"/>
</dbReference>
<feature type="transmembrane region" description="Helical" evidence="6">
    <location>
        <begin position="217"/>
        <end position="235"/>
    </location>
</feature>
<dbReference type="PIRSF" id="PIRSF006060">
    <property type="entry name" value="AA_transporter"/>
    <property type="match status" value="1"/>
</dbReference>
<dbReference type="Pfam" id="PF13520">
    <property type="entry name" value="AA_permease_2"/>
    <property type="match status" value="1"/>
</dbReference>
<dbReference type="EMBL" id="CP097332">
    <property type="protein sequence ID" value="UQX89215.1"/>
    <property type="molecule type" value="Genomic_DNA"/>
</dbReference>
<feature type="transmembrane region" description="Helical" evidence="6">
    <location>
        <begin position="296"/>
        <end position="322"/>
    </location>
</feature>
<reference evidence="7" key="1">
    <citation type="journal article" date="2018" name="Int. J. Syst. Evol. Microbiol.">
        <title>Jatrophihabitans telluris sp. nov., isolated from sediment soil of lava forest wetlands and the emended description of the genus Jatrophihabitans.</title>
        <authorList>
            <person name="Lee K.C."/>
            <person name="Suh M.K."/>
            <person name="Eom M.K."/>
            <person name="Kim K.K."/>
            <person name="Kim J.S."/>
            <person name="Kim D.S."/>
            <person name="Ko S.H."/>
            <person name="Shin Y.K."/>
            <person name="Lee J.S."/>
        </authorList>
    </citation>
    <scope>NUCLEOTIDE SEQUENCE</scope>
    <source>
        <strain evidence="7">N237</strain>
    </source>
</reference>
<feature type="transmembrane region" description="Helical" evidence="6">
    <location>
        <begin position="450"/>
        <end position="469"/>
    </location>
</feature>
<feature type="transmembrane region" description="Helical" evidence="6">
    <location>
        <begin position="34"/>
        <end position="62"/>
    </location>
</feature>
<dbReference type="RefSeq" id="WP_249773111.1">
    <property type="nucleotide sequence ID" value="NZ_CP097332.1"/>
</dbReference>
<keyword evidence="2" id="KW-1003">Cell membrane</keyword>
<proteinExistence type="predicted"/>
<evidence type="ECO:0000256" key="6">
    <source>
        <dbReference type="SAM" id="Phobius"/>
    </source>
</evidence>
<sequence>MAHPYVTHGSSSDAVANHEFEKTLRWWDGVTINMAMPAALFVSLGASIGAIGVWTAIALWAITAVLATMHNWAYSEVAGLLPHKAGGVAVYANEAWKSRVNLVGPLATFAYWFAWSSSLAIYGLLIGDLVQAQWFPHATWSFYDGSVHVGLPHLIAVLVIFLGWAANVLGMKPAVWTMMAMGVLLMIPIVFFIVLPFVTGKWSAGDFSSGTPGTHHWIGLPTALTWIFVMAWSVYGVEATASFVPEFKDTVRDTRLAMRGSALIVLAVYVLMPFGVSGLAGQKAIDADPTTFYGAAFARLFGGHGSFIMTVCLIAGLLLMMLMTSADGGRVLYGSSRDGLTLRQLGELNRFKVPGRAMTLDFVLNVILVLFLGNTLAILIAGNLGYVLMHVFAISGFLLLRKDRPGARRPIKLGAIWTPIAVALTIVDLVLLYFGVTHSSVTGYGGTRELLIGVAVLSLSVLLYAYRVVVQDKSTLHWRSAAPTVVPPDVQVSRLDDAGRLEPAGE</sequence>
<keyword evidence="5 6" id="KW-0472">Membrane</keyword>
<name>A0ABY4R0H8_9ACTN</name>
<evidence type="ECO:0000256" key="4">
    <source>
        <dbReference type="ARBA" id="ARBA00022989"/>
    </source>
</evidence>
<feature type="transmembrane region" description="Helical" evidence="6">
    <location>
        <begin position="109"/>
        <end position="130"/>
    </location>
</feature>
<evidence type="ECO:0000256" key="1">
    <source>
        <dbReference type="ARBA" id="ARBA00004651"/>
    </source>
</evidence>
<organism evidence="7 8">
    <name type="scientific">Jatrophihabitans telluris</name>
    <dbReference type="NCBI Taxonomy" id="2038343"/>
    <lineage>
        <taxon>Bacteria</taxon>
        <taxon>Bacillati</taxon>
        <taxon>Actinomycetota</taxon>
        <taxon>Actinomycetes</taxon>
        <taxon>Jatrophihabitantales</taxon>
        <taxon>Jatrophihabitantaceae</taxon>
        <taxon>Jatrophihabitans</taxon>
    </lineage>
</organism>
<feature type="transmembrane region" description="Helical" evidence="6">
    <location>
        <begin position="413"/>
        <end position="435"/>
    </location>
</feature>
<feature type="transmembrane region" description="Helical" evidence="6">
    <location>
        <begin position="358"/>
        <end position="378"/>
    </location>
</feature>
<dbReference type="PANTHER" id="PTHR42770">
    <property type="entry name" value="AMINO ACID TRANSPORTER-RELATED"/>
    <property type="match status" value="1"/>
</dbReference>
<feature type="transmembrane region" description="Helical" evidence="6">
    <location>
        <begin position="150"/>
        <end position="169"/>
    </location>
</feature>
<dbReference type="Gene3D" id="1.20.1740.10">
    <property type="entry name" value="Amino acid/polyamine transporter I"/>
    <property type="match status" value="1"/>
</dbReference>
<protein>
    <submittedName>
        <fullName evidence="7">APC family permease</fullName>
    </submittedName>
</protein>
<evidence type="ECO:0000313" key="7">
    <source>
        <dbReference type="EMBL" id="UQX89215.1"/>
    </source>
</evidence>
<dbReference type="InterPro" id="IPR050367">
    <property type="entry name" value="APC_superfamily"/>
</dbReference>
<dbReference type="InterPro" id="IPR002293">
    <property type="entry name" value="AA/rel_permease1"/>
</dbReference>
<keyword evidence="3 6" id="KW-0812">Transmembrane</keyword>
<feature type="transmembrane region" description="Helical" evidence="6">
    <location>
        <begin position="256"/>
        <end position="276"/>
    </location>
</feature>
<evidence type="ECO:0000256" key="3">
    <source>
        <dbReference type="ARBA" id="ARBA00022692"/>
    </source>
</evidence>
<feature type="transmembrane region" description="Helical" evidence="6">
    <location>
        <begin position="384"/>
        <end position="401"/>
    </location>
</feature>
<dbReference type="PANTHER" id="PTHR42770:SF11">
    <property type="entry name" value="INNER MEMBRANE TRANSPORT PROTEIN YBAT"/>
    <property type="match status" value="1"/>
</dbReference>
<reference evidence="7" key="2">
    <citation type="submission" date="2022-05" db="EMBL/GenBank/DDBJ databases">
        <authorList>
            <person name="Kim J.-S."/>
            <person name="Lee K."/>
            <person name="Suh M."/>
            <person name="Eom M."/>
            <person name="Kim J.-S."/>
            <person name="Kim D.-S."/>
            <person name="Ko S.-H."/>
            <person name="Shin Y."/>
            <person name="Lee J.-S."/>
        </authorList>
    </citation>
    <scope>NUCLEOTIDE SEQUENCE</scope>
    <source>
        <strain evidence="7">N237</strain>
    </source>
</reference>
<keyword evidence="8" id="KW-1185">Reference proteome</keyword>
<evidence type="ECO:0000256" key="5">
    <source>
        <dbReference type="ARBA" id="ARBA00023136"/>
    </source>
</evidence>
<evidence type="ECO:0000313" key="8">
    <source>
        <dbReference type="Proteomes" id="UP001056336"/>
    </source>
</evidence>
<feature type="transmembrane region" description="Helical" evidence="6">
    <location>
        <begin position="176"/>
        <end position="197"/>
    </location>
</feature>
<accession>A0ABY4R0H8</accession>
<comment type="subcellular location">
    <subcellularLocation>
        <location evidence="1">Cell membrane</location>
        <topology evidence="1">Multi-pass membrane protein</topology>
    </subcellularLocation>
</comment>